<sequence length="99" mass="10634">MGNGYTVIEAGTGGTVVELDVLCRAAGLGPQWAEVAVRAGLIAGTPDEGFDARALQRLRRLAWLHAHFDADPELAALVVQLEDEIERLRARLRRLGAGC</sequence>
<dbReference type="Proteomes" id="UP000317763">
    <property type="component" value="Unassembled WGS sequence"/>
</dbReference>
<dbReference type="AlphaFoldDB" id="A0A554X799"/>
<dbReference type="RefSeq" id="WP_058615857.1">
    <property type="nucleotide sequence ID" value="NZ_CP083911.1"/>
</dbReference>
<keyword evidence="2" id="KW-1185">Reference proteome</keyword>
<accession>A0A554X799</accession>
<evidence type="ECO:0008006" key="3">
    <source>
        <dbReference type="Google" id="ProtNLM"/>
    </source>
</evidence>
<dbReference type="Gene3D" id="1.10.1660.10">
    <property type="match status" value="1"/>
</dbReference>
<dbReference type="OrthoDB" id="9799091at2"/>
<protein>
    <recommendedName>
        <fullName evidence="3">Chaperone modulatory protein CbpM</fullName>
    </recommendedName>
</protein>
<reference evidence="1 2" key="1">
    <citation type="submission" date="2019-07" db="EMBL/GenBank/DDBJ databases">
        <title>Tepidimonas taiwanensis I1-1 draft genome.</title>
        <authorList>
            <person name="Da Costa M.S."/>
            <person name="Froufe H.J.C."/>
            <person name="Egas C."/>
            <person name="Albuquerque L."/>
        </authorList>
    </citation>
    <scope>NUCLEOTIDE SEQUENCE [LARGE SCALE GENOMIC DNA]</scope>
    <source>
        <strain evidence="1 2">I1-1</strain>
    </source>
</reference>
<organism evidence="1 2">
    <name type="scientific">Tepidimonas taiwanensis</name>
    <dbReference type="NCBI Taxonomy" id="307486"/>
    <lineage>
        <taxon>Bacteria</taxon>
        <taxon>Pseudomonadati</taxon>
        <taxon>Pseudomonadota</taxon>
        <taxon>Betaproteobacteria</taxon>
        <taxon>Burkholderiales</taxon>
        <taxon>Tepidimonas</taxon>
    </lineage>
</organism>
<dbReference type="STRING" id="307486.GCA_000807215_01054"/>
<evidence type="ECO:0000313" key="2">
    <source>
        <dbReference type="Proteomes" id="UP000317763"/>
    </source>
</evidence>
<name>A0A554X799_9BURK</name>
<comment type="caution">
    <text evidence="1">The sequence shown here is derived from an EMBL/GenBank/DDBJ whole genome shotgun (WGS) entry which is preliminary data.</text>
</comment>
<proteinExistence type="predicted"/>
<gene>
    <name evidence="1" type="ORF">Ttaiw_01422</name>
</gene>
<evidence type="ECO:0000313" key="1">
    <source>
        <dbReference type="EMBL" id="TSE31711.1"/>
    </source>
</evidence>
<dbReference type="EMBL" id="VJOM01000013">
    <property type="protein sequence ID" value="TSE31711.1"/>
    <property type="molecule type" value="Genomic_DNA"/>
</dbReference>